<evidence type="ECO:0000256" key="1">
    <source>
        <dbReference type="SAM" id="SignalP"/>
    </source>
</evidence>
<sequence length="89" mass="9255">MRTTSVIAAFLLAVGVIADGNDYYCVDINNKLWQSPDPCTAAGGSPLGGAKAGNGHCCIDTRKFDQIQAFSRQCASHGDTMSLGGNCSL</sequence>
<reference evidence="2" key="1">
    <citation type="journal article" date="2023" name="Mol. Plant Microbe Interact.">
        <title>Elucidating the Obligate Nature and Biological Capacity of an Invasive Fungal Corn Pathogen.</title>
        <authorList>
            <person name="MacCready J.S."/>
            <person name="Roggenkamp E.M."/>
            <person name="Gdanetz K."/>
            <person name="Chilvers M.I."/>
        </authorList>
    </citation>
    <scope>NUCLEOTIDE SEQUENCE</scope>
    <source>
        <strain evidence="2">PM02</strain>
    </source>
</reference>
<proteinExistence type="predicted"/>
<keyword evidence="1" id="KW-0732">Signal</keyword>
<dbReference type="Proteomes" id="UP001217918">
    <property type="component" value="Unassembled WGS sequence"/>
</dbReference>
<feature type="signal peptide" evidence="1">
    <location>
        <begin position="1"/>
        <end position="18"/>
    </location>
</feature>
<accession>A0AAD9HXC0</accession>
<gene>
    <name evidence="2" type="ORF">P8C59_001005</name>
</gene>
<feature type="chain" id="PRO_5042154425" evidence="1">
    <location>
        <begin position="19"/>
        <end position="89"/>
    </location>
</feature>
<dbReference type="EMBL" id="JAQQPM010000001">
    <property type="protein sequence ID" value="KAK2067249.1"/>
    <property type="molecule type" value="Genomic_DNA"/>
</dbReference>
<evidence type="ECO:0000313" key="3">
    <source>
        <dbReference type="Proteomes" id="UP001217918"/>
    </source>
</evidence>
<organism evidence="2 3">
    <name type="scientific">Phyllachora maydis</name>
    <dbReference type="NCBI Taxonomy" id="1825666"/>
    <lineage>
        <taxon>Eukaryota</taxon>
        <taxon>Fungi</taxon>
        <taxon>Dikarya</taxon>
        <taxon>Ascomycota</taxon>
        <taxon>Pezizomycotina</taxon>
        <taxon>Sordariomycetes</taxon>
        <taxon>Sordariomycetidae</taxon>
        <taxon>Phyllachorales</taxon>
        <taxon>Phyllachoraceae</taxon>
        <taxon>Phyllachora</taxon>
    </lineage>
</organism>
<dbReference type="AlphaFoldDB" id="A0AAD9HXC0"/>
<keyword evidence="3" id="KW-1185">Reference proteome</keyword>
<name>A0AAD9HXC0_9PEZI</name>
<protein>
    <submittedName>
        <fullName evidence="2">Uncharacterized protein</fullName>
    </submittedName>
</protein>
<evidence type="ECO:0000313" key="2">
    <source>
        <dbReference type="EMBL" id="KAK2067249.1"/>
    </source>
</evidence>
<comment type="caution">
    <text evidence="2">The sequence shown here is derived from an EMBL/GenBank/DDBJ whole genome shotgun (WGS) entry which is preliminary data.</text>
</comment>